<organism evidence="2 3">
    <name type="scientific">Phytophthora fragariaefolia</name>
    <dbReference type="NCBI Taxonomy" id="1490495"/>
    <lineage>
        <taxon>Eukaryota</taxon>
        <taxon>Sar</taxon>
        <taxon>Stramenopiles</taxon>
        <taxon>Oomycota</taxon>
        <taxon>Peronosporomycetes</taxon>
        <taxon>Peronosporales</taxon>
        <taxon>Peronosporaceae</taxon>
        <taxon>Phytophthora</taxon>
    </lineage>
</organism>
<accession>A0A9W7CRH2</accession>
<dbReference type="PROSITE" id="PS50878">
    <property type="entry name" value="RT_POL"/>
    <property type="match status" value="1"/>
</dbReference>
<dbReference type="InterPro" id="IPR043502">
    <property type="entry name" value="DNA/RNA_pol_sf"/>
</dbReference>
<dbReference type="Gene3D" id="3.30.70.270">
    <property type="match status" value="1"/>
</dbReference>
<evidence type="ECO:0000313" key="2">
    <source>
        <dbReference type="EMBL" id="GMF38559.1"/>
    </source>
</evidence>
<sequence length="121" mass="13695">MPSRVPQGCADAASFFQSTIQKCLEELLSKPLLVWIDEFLLFARDASTYLSKLEKLLELLDFIGSKLTAKMSSLFEREVRWCGKLISGEGVHHDPKRVKALQAMPYRQTGGEMQQFHCATT</sequence>
<reference evidence="2" key="1">
    <citation type="submission" date="2023-04" db="EMBL/GenBank/DDBJ databases">
        <title>Phytophthora fragariaefolia NBRC 109709.</title>
        <authorList>
            <person name="Ichikawa N."/>
            <person name="Sato H."/>
            <person name="Tonouchi N."/>
        </authorList>
    </citation>
    <scope>NUCLEOTIDE SEQUENCE</scope>
    <source>
        <strain evidence="2">NBRC 109709</strain>
    </source>
</reference>
<proteinExistence type="predicted"/>
<dbReference type="InterPro" id="IPR043128">
    <property type="entry name" value="Rev_trsase/Diguanyl_cyclase"/>
</dbReference>
<keyword evidence="3" id="KW-1185">Reference proteome</keyword>
<dbReference type="SUPFAM" id="SSF56672">
    <property type="entry name" value="DNA/RNA polymerases"/>
    <property type="match status" value="1"/>
</dbReference>
<dbReference type="OrthoDB" id="125558at2759"/>
<dbReference type="PANTHER" id="PTHR33064">
    <property type="entry name" value="POL PROTEIN"/>
    <property type="match status" value="1"/>
</dbReference>
<dbReference type="EMBL" id="BSXT01001094">
    <property type="protein sequence ID" value="GMF38559.1"/>
    <property type="molecule type" value="Genomic_DNA"/>
</dbReference>
<comment type="caution">
    <text evidence="2">The sequence shown here is derived from an EMBL/GenBank/DDBJ whole genome shotgun (WGS) entry which is preliminary data.</text>
</comment>
<evidence type="ECO:0000313" key="3">
    <source>
        <dbReference type="Proteomes" id="UP001165121"/>
    </source>
</evidence>
<dbReference type="PANTHER" id="PTHR33064:SF37">
    <property type="entry name" value="RIBONUCLEASE H"/>
    <property type="match status" value="1"/>
</dbReference>
<feature type="domain" description="Reverse transcriptase" evidence="1">
    <location>
        <begin position="1"/>
        <end position="86"/>
    </location>
</feature>
<gene>
    <name evidence="2" type="ORF">Pfra01_001116600</name>
</gene>
<dbReference type="InterPro" id="IPR000477">
    <property type="entry name" value="RT_dom"/>
</dbReference>
<dbReference type="InterPro" id="IPR051320">
    <property type="entry name" value="Viral_Replic_Matur_Polypro"/>
</dbReference>
<dbReference type="Proteomes" id="UP001165121">
    <property type="component" value="Unassembled WGS sequence"/>
</dbReference>
<protein>
    <submittedName>
        <fullName evidence="2">Unnamed protein product</fullName>
    </submittedName>
</protein>
<evidence type="ECO:0000259" key="1">
    <source>
        <dbReference type="PROSITE" id="PS50878"/>
    </source>
</evidence>
<dbReference type="AlphaFoldDB" id="A0A9W7CRH2"/>
<name>A0A9W7CRH2_9STRA</name>